<evidence type="ECO:0000256" key="6">
    <source>
        <dbReference type="ARBA" id="ARBA00023136"/>
    </source>
</evidence>
<reference evidence="10" key="1">
    <citation type="journal article" date="2019" name="Int. J. Syst. Evol. Microbiol.">
        <title>The Global Catalogue of Microorganisms (GCM) 10K type strain sequencing project: providing services to taxonomists for standard genome sequencing and annotation.</title>
        <authorList>
            <consortium name="The Broad Institute Genomics Platform"/>
            <consortium name="The Broad Institute Genome Sequencing Center for Infectious Disease"/>
            <person name="Wu L."/>
            <person name="Ma J."/>
        </authorList>
    </citation>
    <scope>NUCLEOTIDE SEQUENCE [LARGE SCALE GENOMIC DNA]</scope>
    <source>
        <strain evidence="10">NBRC 106348</strain>
    </source>
</reference>
<dbReference type="Gene3D" id="1.10.3720.10">
    <property type="entry name" value="MetI-like"/>
    <property type="match status" value="1"/>
</dbReference>
<evidence type="ECO:0000256" key="5">
    <source>
        <dbReference type="ARBA" id="ARBA00022989"/>
    </source>
</evidence>
<accession>A0ABQ6I2K9</accession>
<evidence type="ECO:0000256" key="3">
    <source>
        <dbReference type="ARBA" id="ARBA00022475"/>
    </source>
</evidence>
<dbReference type="InterPro" id="IPR035906">
    <property type="entry name" value="MetI-like_sf"/>
</dbReference>
<comment type="caution">
    <text evidence="9">The sequence shown here is derived from an EMBL/GenBank/DDBJ whole genome shotgun (WGS) entry which is preliminary data.</text>
</comment>
<evidence type="ECO:0000256" key="7">
    <source>
        <dbReference type="RuleBase" id="RU363032"/>
    </source>
</evidence>
<dbReference type="InterPro" id="IPR045621">
    <property type="entry name" value="BPD_transp_1_N"/>
</dbReference>
<feature type="transmembrane region" description="Helical" evidence="7">
    <location>
        <begin position="104"/>
        <end position="125"/>
    </location>
</feature>
<evidence type="ECO:0000256" key="4">
    <source>
        <dbReference type="ARBA" id="ARBA00022692"/>
    </source>
</evidence>
<gene>
    <name evidence="9" type="primary">oppB</name>
    <name evidence="9" type="ORF">GCM10025864_19470</name>
</gene>
<evidence type="ECO:0000259" key="8">
    <source>
        <dbReference type="PROSITE" id="PS50928"/>
    </source>
</evidence>
<feature type="transmembrane region" description="Helical" evidence="7">
    <location>
        <begin position="284"/>
        <end position="310"/>
    </location>
</feature>
<protein>
    <submittedName>
        <fullName evidence="9">Glutathione ABC transporter permease</fullName>
    </submittedName>
</protein>
<keyword evidence="3" id="KW-1003">Cell membrane</keyword>
<keyword evidence="2 7" id="KW-0813">Transport</keyword>
<comment type="similarity">
    <text evidence="7">Belongs to the binding-protein-dependent transport system permease family.</text>
</comment>
<comment type="subcellular location">
    <subcellularLocation>
        <location evidence="1 7">Cell membrane</location>
        <topology evidence="1 7">Multi-pass membrane protein</topology>
    </subcellularLocation>
</comment>
<dbReference type="InterPro" id="IPR000515">
    <property type="entry name" value="MetI-like"/>
</dbReference>
<organism evidence="9 10">
    <name type="scientific">Luteimicrobium album</name>
    <dbReference type="NCBI Taxonomy" id="1054550"/>
    <lineage>
        <taxon>Bacteria</taxon>
        <taxon>Bacillati</taxon>
        <taxon>Actinomycetota</taxon>
        <taxon>Actinomycetes</taxon>
        <taxon>Micrococcales</taxon>
        <taxon>Luteimicrobium</taxon>
    </lineage>
</organism>
<keyword evidence="5 7" id="KW-1133">Transmembrane helix</keyword>
<evidence type="ECO:0000256" key="1">
    <source>
        <dbReference type="ARBA" id="ARBA00004651"/>
    </source>
</evidence>
<dbReference type="Pfam" id="PF00528">
    <property type="entry name" value="BPD_transp_1"/>
    <property type="match status" value="1"/>
</dbReference>
<proteinExistence type="inferred from homology"/>
<dbReference type="PROSITE" id="PS50928">
    <property type="entry name" value="ABC_TM1"/>
    <property type="match status" value="1"/>
</dbReference>
<evidence type="ECO:0000313" key="10">
    <source>
        <dbReference type="Proteomes" id="UP001157091"/>
    </source>
</evidence>
<dbReference type="EMBL" id="BSUK01000001">
    <property type="protein sequence ID" value="GMA24188.1"/>
    <property type="molecule type" value="Genomic_DNA"/>
</dbReference>
<evidence type="ECO:0000256" key="2">
    <source>
        <dbReference type="ARBA" id="ARBA00022448"/>
    </source>
</evidence>
<evidence type="ECO:0000313" key="9">
    <source>
        <dbReference type="EMBL" id="GMA24188.1"/>
    </source>
</evidence>
<feature type="transmembrane region" description="Helical" evidence="7">
    <location>
        <begin position="9"/>
        <end position="30"/>
    </location>
</feature>
<keyword evidence="6 7" id="KW-0472">Membrane</keyword>
<feature type="transmembrane region" description="Helical" evidence="7">
    <location>
        <begin position="242"/>
        <end position="264"/>
    </location>
</feature>
<keyword evidence="4 7" id="KW-0812">Transmembrane</keyword>
<dbReference type="CDD" id="cd06261">
    <property type="entry name" value="TM_PBP2"/>
    <property type="match status" value="1"/>
</dbReference>
<keyword evidence="10" id="KW-1185">Reference proteome</keyword>
<dbReference type="RefSeq" id="WP_284293052.1">
    <property type="nucleotide sequence ID" value="NZ_BSUK01000001.1"/>
</dbReference>
<name>A0ABQ6I2K9_9MICO</name>
<dbReference type="PANTHER" id="PTHR43163:SF6">
    <property type="entry name" value="DIPEPTIDE TRANSPORT SYSTEM PERMEASE PROTEIN DPPB-RELATED"/>
    <property type="match status" value="1"/>
</dbReference>
<feature type="transmembrane region" description="Helical" evidence="7">
    <location>
        <begin position="180"/>
        <end position="200"/>
    </location>
</feature>
<feature type="domain" description="ABC transmembrane type-1" evidence="8">
    <location>
        <begin position="98"/>
        <end position="303"/>
    </location>
</feature>
<dbReference type="Proteomes" id="UP001157091">
    <property type="component" value="Unassembled WGS sequence"/>
</dbReference>
<sequence length="317" mass="33269">MLRFIGRRIVALIPVVIIVTALSFMLVTVMPGDAALANSGIQQNGVSDAALAQARAELGLDKPPLQRYLSWLGGLLHGDLGTSFRLNTPVSHAVFSRLPITLEVGLLAILLALVIGGILGVVMALRANKTTDVLLTVVSFGGIAIPPFWLGALLVFVVSLTWGLLPPSGYVAFADDPVKHLQLLVLPVITVAVAPAAILARQIRGAVLDALGQEYTVAARARGANRRRVVLHHVLKNASVPVISAAGLQVGGVVGGAILAETIFTVPGVGLLLVDSISGRDYPVILGLLVVLSSLVLVINLITDIVYAVVDPRIRYE</sequence>
<dbReference type="SUPFAM" id="SSF161098">
    <property type="entry name" value="MetI-like"/>
    <property type="match status" value="1"/>
</dbReference>
<dbReference type="Pfam" id="PF19300">
    <property type="entry name" value="BPD_transp_1_N"/>
    <property type="match status" value="1"/>
</dbReference>
<feature type="transmembrane region" description="Helical" evidence="7">
    <location>
        <begin position="137"/>
        <end position="160"/>
    </location>
</feature>
<dbReference type="PANTHER" id="PTHR43163">
    <property type="entry name" value="DIPEPTIDE TRANSPORT SYSTEM PERMEASE PROTEIN DPPB-RELATED"/>
    <property type="match status" value="1"/>
</dbReference>